<comment type="caution">
    <text evidence="1">The sequence shown here is derived from an EMBL/GenBank/DDBJ whole genome shotgun (WGS) entry which is preliminary data.</text>
</comment>
<evidence type="ECO:0000313" key="2">
    <source>
        <dbReference type="Proteomes" id="UP000076268"/>
    </source>
</evidence>
<dbReference type="STRING" id="1794912.AXX12_01185"/>
<dbReference type="EMBL" id="LSGP01000001">
    <property type="protein sequence ID" value="KYZ78187.1"/>
    <property type="molecule type" value="Genomic_DNA"/>
</dbReference>
<dbReference type="AlphaFoldDB" id="A0A154BW89"/>
<reference evidence="1 2" key="1">
    <citation type="submission" date="2016-02" db="EMBL/GenBank/DDBJ databases">
        <title>Anaerosporomusa subterraneum gen. nov., sp. nov., a spore-forming obligate anaerobe isolated from saprolite.</title>
        <authorList>
            <person name="Choi J.K."/>
            <person name="Shah M."/>
            <person name="Yee N."/>
        </authorList>
    </citation>
    <scope>NUCLEOTIDE SEQUENCE [LARGE SCALE GENOMIC DNA]</scope>
    <source>
        <strain evidence="1 2">RU4</strain>
    </source>
</reference>
<organism evidence="1 2">
    <name type="scientific">Anaerosporomusa subterranea</name>
    <dbReference type="NCBI Taxonomy" id="1794912"/>
    <lineage>
        <taxon>Bacteria</taxon>
        <taxon>Bacillati</taxon>
        <taxon>Bacillota</taxon>
        <taxon>Negativicutes</taxon>
        <taxon>Acetonemataceae</taxon>
        <taxon>Anaerosporomusa</taxon>
    </lineage>
</organism>
<gene>
    <name evidence="1" type="ORF">AXX12_01185</name>
</gene>
<evidence type="ECO:0000313" key="1">
    <source>
        <dbReference type="EMBL" id="KYZ78187.1"/>
    </source>
</evidence>
<sequence length="232" mass="23603">MGGPLILMGIDAEDGGPGGHGPITVYENIVNSILSDVTKAGSGILVIGGGKDTTPPVDNVTDFWDTISTAIGVPVTYVNGAAAIATQPFSSFLMLAVVSSEPQTPSGGLTELENLSLNTRQTDIANFINSGGGLLGFSQTGLTTQFAYLGGVGSITTTSGLNYNTIAPTPAGTAVGITTDLNVDFWHEVFNTFPAFLQILALNDTVGNPGFGIPAAIGGAEVVVPIRGISLF</sequence>
<protein>
    <submittedName>
        <fullName evidence="1">Uncharacterized protein</fullName>
    </submittedName>
</protein>
<dbReference type="OrthoDB" id="2860440at2"/>
<name>A0A154BW89_ANASB</name>
<proteinExistence type="predicted"/>
<dbReference type="Proteomes" id="UP000076268">
    <property type="component" value="Unassembled WGS sequence"/>
</dbReference>
<keyword evidence="2" id="KW-1185">Reference proteome</keyword>
<accession>A0A154BW89</accession>
<dbReference type="RefSeq" id="WP_066236955.1">
    <property type="nucleotide sequence ID" value="NZ_LSGP01000001.1"/>
</dbReference>